<dbReference type="PANTHER" id="PTHR11952:SF9">
    <property type="entry name" value="UDP-SUGAR PYROPHOSPHORYLASE"/>
    <property type="match status" value="1"/>
</dbReference>
<evidence type="ECO:0000313" key="10">
    <source>
        <dbReference type="Proteomes" id="UP000000759"/>
    </source>
</evidence>
<comment type="cofactor">
    <cofactor evidence="2">
        <name>Mg(2+)</name>
        <dbReference type="ChEBI" id="CHEBI:18420"/>
    </cofactor>
</comment>
<proteinExistence type="inferred from homology"/>
<comment type="cofactor">
    <cofactor evidence="1">
        <name>Mn(2+)</name>
        <dbReference type="ChEBI" id="CHEBI:29035"/>
    </cofactor>
</comment>
<dbReference type="SUPFAM" id="SSF53448">
    <property type="entry name" value="Nucleotide-diphospho-sugar transferases"/>
    <property type="match status" value="1"/>
</dbReference>
<dbReference type="RefSeq" id="XP_002184804.1">
    <property type="nucleotide sequence ID" value="XM_002184768.1"/>
</dbReference>
<dbReference type="GeneID" id="7198551"/>
<name>B7GCG1_PHATC</name>
<keyword evidence="3 9" id="KW-0808">Transferase</keyword>
<dbReference type="FunCoup" id="B7GCG1">
    <property type="interactions" value="10"/>
</dbReference>
<keyword evidence="10" id="KW-1185">Reference proteome</keyword>
<evidence type="ECO:0000256" key="8">
    <source>
        <dbReference type="SAM" id="SignalP"/>
    </source>
</evidence>
<dbReference type="Gene3D" id="3.90.550.10">
    <property type="entry name" value="Spore Coat Polysaccharide Biosynthesis Protein SpsA, Chain A"/>
    <property type="match status" value="1"/>
</dbReference>
<comment type="catalytic activity">
    <reaction evidence="7">
        <text>a monosaccharide 1-phosphate + UTP + H(+) = a UDP-monosaccharide + diphosphate</text>
        <dbReference type="Rhea" id="RHEA:13205"/>
        <dbReference type="ChEBI" id="CHEBI:15378"/>
        <dbReference type="ChEBI" id="CHEBI:33019"/>
        <dbReference type="ChEBI" id="CHEBI:46398"/>
        <dbReference type="ChEBI" id="CHEBI:140358"/>
        <dbReference type="ChEBI" id="CHEBI:140359"/>
        <dbReference type="EC" id="2.7.7.64"/>
    </reaction>
</comment>
<evidence type="ECO:0000256" key="1">
    <source>
        <dbReference type="ARBA" id="ARBA00001936"/>
    </source>
</evidence>
<comment type="similarity">
    <text evidence="5">Belongs to the USP family.</text>
</comment>
<dbReference type="HOGENOM" id="CLU_016797_0_0_1"/>
<gene>
    <name evidence="9" type="ORF">PHATRDRAFT_23639</name>
</gene>
<dbReference type="InParanoid" id="B7GCG1"/>
<dbReference type="FunFam" id="2.160.10.30:FF:000001">
    <property type="entry name" value="UDP-sugar pyrophosphorylase"/>
    <property type="match status" value="1"/>
</dbReference>
<organism evidence="9 10">
    <name type="scientific">Phaeodactylum tricornutum (strain CCAP 1055/1)</name>
    <dbReference type="NCBI Taxonomy" id="556484"/>
    <lineage>
        <taxon>Eukaryota</taxon>
        <taxon>Sar</taxon>
        <taxon>Stramenopiles</taxon>
        <taxon>Ochrophyta</taxon>
        <taxon>Bacillariophyta</taxon>
        <taxon>Bacillariophyceae</taxon>
        <taxon>Bacillariophycidae</taxon>
        <taxon>Naviculales</taxon>
        <taxon>Phaeodactylaceae</taxon>
        <taxon>Phaeodactylum</taxon>
    </lineage>
</organism>
<evidence type="ECO:0000256" key="3">
    <source>
        <dbReference type="ARBA" id="ARBA00022679"/>
    </source>
</evidence>
<dbReference type="InterPro" id="IPR039741">
    <property type="entry name" value="UDP-sugar_pyrophosphorylase"/>
</dbReference>
<evidence type="ECO:0000256" key="6">
    <source>
        <dbReference type="ARBA" id="ARBA00039080"/>
    </source>
</evidence>
<sequence>MRLAIAVSFLLLWSTASSFGTPAKNQSDRSSWRATTRLSHSSLLGFTSSRPFASFGLRGGGTPSTLTSALHLSSSSTSSDRLTDENLALLSPRGRNALERLVEYDTDGAQQHVYGHWPPPGLHDSDKQRLAEQLADLEESYPGGLPAYLSKAKVLLRESAEGLNPFDEYEAVVPQGESLSYDNEPATSTMAFADAEQAGLDVCGTAVFVLVAGGLGERLGYSGIKLSLETNLCTNKSYLETYVRYIQAMQYTARQRTGNEQLRIPLVIMTSGDTDPLTRQLLEDNKYFGMDIDMVTIVTQDKVAALKDGAAGLALDDKDRWTVETKPHGHGDVHHLLYREGLVDQWQDQGKTHVVFLQDTNALVINSVVPALGVSVTRGFHMNSICIPRLAGEAAGAIARLEHKTDPNKSLVINVEYNQLDPLLRTQGDGKGDVADPETGYSPFPGNANNLIIELTAYGKTLRGEDQGVVLEFVNPKYKDASRTEFKKPTRLECMMQDIPKLFQKEMGAEANIGFTLFDRWFTFSPAKNALDAGQDAVEAGSTAPGTMSSAESDKYIQNQRKLASLGVKVPVTMADDLVVVGGIPVTPGPRIVLGSAFGISQEAYREKIQGEMELTQRSALVMDGHHLTIKSLKVDGALVIRTGKDTFVTVDGLVVTNKGWELQELDPEQNYPEHVAIRGYTMTKHETTEYLLDEPGHFVIDASGNVQKAAE</sequence>
<dbReference type="OMA" id="HMNSICI"/>
<keyword evidence="8" id="KW-0732">Signal</keyword>
<accession>B7GCG1</accession>
<dbReference type="EC" id="2.7.7.64" evidence="6"/>
<dbReference type="Proteomes" id="UP000000759">
    <property type="component" value="Chromosome 25"/>
</dbReference>
<dbReference type="OrthoDB" id="532420at2759"/>
<dbReference type="SMR" id="B7GCG1"/>
<dbReference type="InterPro" id="IPR002618">
    <property type="entry name" value="UDPGP_fam"/>
</dbReference>
<dbReference type="STRING" id="556484.B7GCG1"/>
<protein>
    <recommendedName>
        <fullName evidence="6">UTP-monosaccharide-1-phosphate uridylyltransferase</fullName>
        <ecNumber evidence="6">2.7.7.64</ecNumber>
    </recommendedName>
</protein>
<dbReference type="KEGG" id="pti:PHATRDRAFT_23639"/>
<feature type="signal peptide" evidence="8">
    <location>
        <begin position="1"/>
        <end position="18"/>
    </location>
</feature>
<dbReference type="PANTHER" id="PTHR11952">
    <property type="entry name" value="UDP- GLUCOSE PYROPHOSPHORYLASE"/>
    <property type="match status" value="1"/>
</dbReference>
<dbReference type="AlphaFoldDB" id="B7GCG1"/>
<dbReference type="GO" id="GO:0003977">
    <property type="term" value="F:UDP-N-acetylglucosamine diphosphorylase activity"/>
    <property type="evidence" value="ECO:0007669"/>
    <property type="project" value="TreeGrafter"/>
</dbReference>
<dbReference type="GO" id="GO:0006048">
    <property type="term" value="P:UDP-N-acetylglucosamine biosynthetic process"/>
    <property type="evidence" value="ECO:0007669"/>
    <property type="project" value="TreeGrafter"/>
</dbReference>
<keyword evidence="4 9" id="KW-0548">Nucleotidyltransferase</keyword>
<evidence type="ECO:0000256" key="7">
    <source>
        <dbReference type="ARBA" id="ARBA00048259"/>
    </source>
</evidence>
<dbReference type="PaxDb" id="2850-Phatr23639"/>
<reference evidence="9 10" key="1">
    <citation type="journal article" date="2008" name="Nature">
        <title>The Phaeodactylum genome reveals the evolutionary history of diatom genomes.</title>
        <authorList>
            <person name="Bowler C."/>
            <person name="Allen A.E."/>
            <person name="Badger J.H."/>
            <person name="Grimwood J."/>
            <person name="Jabbari K."/>
            <person name="Kuo A."/>
            <person name="Maheswari U."/>
            <person name="Martens C."/>
            <person name="Maumus F."/>
            <person name="Otillar R.P."/>
            <person name="Rayko E."/>
            <person name="Salamov A."/>
            <person name="Vandepoele K."/>
            <person name="Beszteri B."/>
            <person name="Gruber A."/>
            <person name="Heijde M."/>
            <person name="Katinka M."/>
            <person name="Mock T."/>
            <person name="Valentin K."/>
            <person name="Verret F."/>
            <person name="Berges J.A."/>
            <person name="Brownlee C."/>
            <person name="Cadoret J.P."/>
            <person name="Chiovitti A."/>
            <person name="Choi C.J."/>
            <person name="Coesel S."/>
            <person name="De Martino A."/>
            <person name="Detter J.C."/>
            <person name="Durkin C."/>
            <person name="Falciatore A."/>
            <person name="Fournet J."/>
            <person name="Haruta M."/>
            <person name="Huysman M.J."/>
            <person name="Jenkins B.D."/>
            <person name="Jiroutova K."/>
            <person name="Jorgensen R.E."/>
            <person name="Joubert Y."/>
            <person name="Kaplan A."/>
            <person name="Kroger N."/>
            <person name="Kroth P.G."/>
            <person name="La Roche J."/>
            <person name="Lindquist E."/>
            <person name="Lommer M."/>
            <person name="Martin-Jezequel V."/>
            <person name="Lopez P.J."/>
            <person name="Lucas S."/>
            <person name="Mangogna M."/>
            <person name="McGinnis K."/>
            <person name="Medlin L.K."/>
            <person name="Montsant A."/>
            <person name="Oudot-Le Secq M.P."/>
            <person name="Napoli C."/>
            <person name="Obornik M."/>
            <person name="Parker M.S."/>
            <person name="Petit J.L."/>
            <person name="Porcel B.M."/>
            <person name="Poulsen N."/>
            <person name="Robison M."/>
            <person name="Rychlewski L."/>
            <person name="Rynearson T.A."/>
            <person name="Schmutz J."/>
            <person name="Shapiro H."/>
            <person name="Siaut M."/>
            <person name="Stanley M."/>
            <person name="Sussman M.R."/>
            <person name="Taylor A.R."/>
            <person name="Vardi A."/>
            <person name="von Dassow P."/>
            <person name="Vyverman W."/>
            <person name="Willis A."/>
            <person name="Wyrwicz L.S."/>
            <person name="Rokhsar D.S."/>
            <person name="Weissenbach J."/>
            <person name="Armbrust E.V."/>
            <person name="Green B.R."/>
            <person name="Van de Peer Y."/>
            <person name="Grigoriev I.V."/>
        </authorList>
    </citation>
    <scope>NUCLEOTIDE SEQUENCE [LARGE SCALE GENOMIC DNA]</scope>
    <source>
        <strain evidence="9 10">CCAP 1055/1</strain>
    </source>
</reference>
<dbReference type="Pfam" id="PF01704">
    <property type="entry name" value="UDPGP"/>
    <property type="match status" value="1"/>
</dbReference>
<reference evidence="10" key="2">
    <citation type="submission" date="2008-08" db="EMBL/GenBank/DDBJ databases">
        <authorList>
            <consortium name="Diatom Consortium"/>
            <person name="Grigoriev I."/>
            <person name="Grimwood J."/>
            <person name="Kuo A."/>
            <person name="Otillar R.P."/>
            <person name="Salamov A."/>
            <person name="Detter J.C."/>
            <person name="Lindquist E."/>
            <person name="Shapiro H."/>
            <person name="Lucas S."/>
            <person name="Glavina del Rio T."/>
            <person name="Pitluck S."/>
            <person name="Rokhsar D."/>
            <person name="Bowler C."/>
        </authorList>
    </citation>
    <scope>GENOME REANNOTATION</scope>
    <source>
        <strain evidence="10">CCAP 1055/1</strain>
    </source>
</reference>
<evidence type="ECO:0000313" key="9">
    <source>
        <dbReference type="EMBL" id="EEC43863.1"/>
    </source>
</evidence>
<feature type="chain" id="PRO_5002856075" description="UTP-monosaccharide-1-phosphate uridylyltransferase" evidence="8">
    <location>
        <begin position="19"/>
        <end position="712"/>
    </location>
</feature>
<dbReference type="eggNOG" id="KOG2388">
    <property type="taxonomic scope" value="Eukaryota"/>
</dbReference>
<evidence type="ECO:0000256" key="5">
    <source>
        <dbReference type="ARBA" id="ARBA00038047"/>
    </source>
</evidence>
<dbReference type="GO" id="GO:0051748">
    <property type="term" value="F:UTP-monosaccharide-1-phosphate uridylyltransferase activity"/>
    <property type="evidence" value="ECO:0007669"/>
    <property type="project" value="UniProtKB-EC"/>
</dbReference>
<evidence type="ECO:0000256" key="4">
    <source>
        <dbReference type="ARBA" id="ARBA00022695"/>
    </source>
</evidence>
<dbReference type="InterPro" id="IPR029044">
    <property type="entry name" value="Nucleotide-diphossugar_trans"/>
</dbReference>
<dbReference type="Gene3D" id="2.160.10.30">
    <property type="match status" value="1"/>
</dbReference>
<dbReference type="EMBL" id="CM000627">
    <property type="protein sequence ID" value="EEC43863.1"/>
    <property type="molecule type" value="Genomic_DNA"/>
</dbReference>
<evidence type="ECO:0000256" key="2">
    <source>
        <dbReference type="ARBA" id="ARBA00001946"/>
    </source>
</evidence>